<evidence type="ECO:0000256" key="3">
    <source>
        <dbReference type="ARBA" id="ARBA00004554"/>
    </source>
</evidence>
<evidence type="ECO:0000256" key="16">
    <source>
        <dbReference type="ARBA" id="ARBA00023034"/>
    </source>
</evidence>
<keyword evidence="17 32" id="KW-0472">Membrane</keyword>
<evidence type="ECO:0000313" key="35">
    <source>
        <dbReference type="Proteomes" id="UP000215335"/>
    </source>
</evidence>
<dbReference type="Pfam" id="PF07690">
    <property type="entry name" value="MFS_1"/>
    <property type="match status" value="1"/>
</dbReference>
<feature type="transmembrane region" description="Helical" evidence="32">
    <location>
        <begin position="266"/>
        <end position="288"/>
    </location>
</feature>
<gene>
    <name evidence="34" type="ORF">TSAR_003784</name>
</gene>
<name>A0A232FI30_9HYME</name>
<evidence type="ECO:0000256" key="29">
    <source>
        <dbReference type="ARBA" id="ARBA00080244"/>
    </source>
</evidence>
<dbReference type="GO" id="GO:0046942">
    <property type="term" value="P:carboxylic acid transport"/>
    <property type="evidence" value="ECO:0007669"/>
    <property type="project" value="UniProtKB-ARBA"/>
</dbReference>
<evidence type="ECO:0000256" key="5">
    <source>
        <dbReference type="ARBA" id="ARBA00004656"/>
    </source>
</evidence>
<feature type="transmembrane region" description="Helical" evidence="32">
    <location>
        <begin position="180"/>
        <end position="203"/>
    </location>
</feature>
<evidence type="ECO:0000256" key="32">
    <source>
        <dbReference type="SAM" id="Phobius"/>
    </source>
</evidence>
<dbReference type="FunFam" id="1.20.1250.20:FF:000003">
    <property type="entry name" value="Solute carrier family 17 member 3"/>
    <property type="match status" value="1"/>
</dbReference>
<evidence type="ECO:0000256" key="1">
    <source>
        <dbReference type="ARBA" id="ARBA00004323"/>
    </source>
</evidence>
<sequence>MENSKISEASRETIAVDASPYANDGKGSCMFRHKRRYLVAILAFFGFFISYILRVNLSIAIVKMTSNRTTTDEHGELRNGQEFDWDTKLQGLILSSFFYGYMSTQLLGGWMASRIGGKRVFGFGIAVTAFFTILTPPITRHSVYLFIAVRVIEGICEGVTYPCIHAIWANWAPPLERSKLATLAFSGSFVGTVFAMPVCGIMAERLGWPSIFYVFGALGLVWYVCWCLVVKDRPEDDPYISDFELKYIKRMLGPAEQRRISHPWKAIITSPAVWAIIAAHFSENWGFYTMLTQLPTFMNDVLNFKLEKTGFLSGLPYLVMAIVLQISGHLADYLRSRRILTTTQVRKLLNCGAFLSQTIFMICTAYILTPTGAVACITVAVGLGGFAWSGFSVNYLDIAPKHASVIMGIGNTFATLPGIVSPLITGYIVQDKTSDEWRVVFLLAALVYFVGAVIYGAFASGEKQAWAVENEHRDQDRELENCYDNRAMDCRYYDSHSHPSSGSRTLRRRRKARGISLDQKAVRFTSHFVVVNQCCLDFVDRKLKISLILGHGQDVLYFETMHSNEFQINIYNQIKAYPCWVFTHIFEVPFDENFTYPYEGDIHEFIVSLRHNKKPDVPPINEYNYTFVHDIRDKCLEPSSRTLRVVFLIKSGIEHYERRMAIRNSWGFEKRFSDVAFKTVFILGTHYDDHELRTRVNSEAVKYRDIVQADFYDTYYNNTIKTMMGFKWAVNYCSNSKFYMFVDDDMYISVKNVLRFLRNPSLYPEYLKDSIKFKDLAHLKNRYKRSTIEDENKVNNISNINKTIAVSAKENVKLIEVPKMRKKRQVFDFELPDDVRLFAGFVFVSSPHRHKTSKWYVSLKEYPYHLWPPYVTAGAYILSREALFDMYYAIAKKADIEPFHCEEFHFYKKDYTSSHGYGNPEELLRAWNEQKAMGNA</sequence>
<dbReference type="GO" id="GO:0005765">
    <property type="term" value="C:lysosomal membrane"/>
    <property type="evidence" value="ECO:0007669"/>
    <property type="project" value="UniProtKB-SubCell"/>
</dbReference>
<evidence type="ECO:0000256" key="8">
    <source>
        <dbReference type="ARBA" id="ARBA00022475"/>
    </source>
</evidence>
<dbReference type="OrthoDB" id="2985014at2759"/>
<keyword evidence="10" id="KW-0808">Transferase</keyword>
<evidence type="ECO:0000256" key="7">
    <source>
        <dbReference type="ARBA" id="ARBA00022448"/>
    </source>
</evidence>
<dbReference type="STRING" id="543379.A0A232FI30"/>
<dbReference type="PROSITE" id="PS50850">
    <property type="entry name" value="MFS"/>
    <property type="match status" value="1"/>
</dbReference>
<comment type="catalytic activity">
    <reaction evidence="25">
        <text>L-glutamate(out) = L-glutamate(in)</text>
        <dbReference type="Rhea" id="RHEA:66336"/>
        <dbReference type="ChEBI" id="CHEBI:29985"/>
    </reaction>
    <physiologicalReaction direction="left-to-right" evidence="25">
        <dbReference type="Rhea" id="RHEA:66337"/>
    </physiologicalReaction>
</comment>
<keyword evidence="9" id="KW-0328">Glycosyltransferase</keyword>
<evidence type="ECO:0000256" key="18">
    <source>
        <dbReference type="ARBA" id="ARBA00023180"/>
    </source>
</evidence>
<feature type="transmembrane region" description="Helical" evidence="32">
    <location>
        <begin position="374"/>
        <end position="396"/>
    </location>
</feature>
<reference evidence="34 35" key="1">
    <citation type="journal article" date="2017" name="Curr. Biol.">
        <title>The Evolution of Venom by Co-option of Single-Copy Genes.</title>
        <authorList>
            <person name="Martinson E.O."/>
            <person name="Mrinalini"/>
            <person name="Kelkar Y.D."/>
            <person name="Chang C.H."/>
            <person name="Werren J.H."/>
        </authorList>
    </citation>
    <scope>NUCLEOTIDE SEQUENCE [LARGE SCALE GENOMIC DNA]</scope>
    <source>
        <strain evidence="34 35">Alberta</strain>
        <tissue evidence="34">Whole body</tissue>
    </source>
</reference>
<evidence type="ECO:0000256" key="10">
    <source>
        <dbReference type="ARBA" id="ARBA00022679"/>
    </source>
</evidence>
<keyword evidence="13" id="KW-0735">Signal-anchor</keyword>
<evidence type="ECO:0000256" key="26">
    <source>
        <dbReference type="ARBA" id="ARBA00051612"/>
    </source>
</evidence>
<dbReference type="GO" id="GO:0016323">
    <property type="term" value="C:basolateral plasma membrane"/>
    <property type="evidence" value="ECO:0007669"/>
    <property type="project" value="UniProtKB-SubCell"/>
</dbReference>
<protein>
    <recommendedName>
        <fullName evidence="28">Sialin</fullName>
    </recommendedName>
    <alternativeName>
        <fullName evidence="31">H(+)/nitrate cotransporter</fullName>
    </alternativeName>
    <alternativeName>
        <fullName evidence="29">H(+)/sialic acid cotransporter</fullName>
    </alternativeName>
    <alternativeName>
        <fullName evidence="30">Vesicular excitatory amino acid transporter</fullName>
    </alternativeName>
</protein>
<evidence type="ECO:0000256" key="11">
    <source>
        <dbReference type="ARBA" id="ARBA00022692"/>
    </source>
</evidence>
<evidence type="ECO:0000256" key="17">
    <source>
        <dbReference type="ARBA" id="ARBA00023136"/>
    </source>
</evidence>
<comment type="catalytic activity">
    <reaction evidence="24">
        <text>N-acetyl-L-aspartyl-L-glutamate(out) = N-acetyl-L-aspartyl-L-glutamate(in)</text>
        <dbReference type="Rhea" id="RHEA:72599"/>
        <dbReference type="ChEBI" id="CHEBI:76931"/>
    </reaction>
    <physiologicalReaction direction="left-to-right" evidence="24">
        <dbReference type="Rhea" id="RHEA:72600"/>
    </physiologicalReaction>
</comment>
<dbReference type="GO" id="GO:0000139">
    <property type="term" value="C:Golgi membrane"/>
    <property type="evidence" value="ECO:0007669"/>
    <property type="project" value="UniProtKB-SubCell"/>
</dbReference>
<dbReference type="GO" id="GO:0030672">
    <property type="term" value="C:synaptic vesicle membrane"/>
    <property type="evidence" value="ECO:0007669"/>
    <property type="project" value="UniProtKB-SubCell"/>
</dbReference>
<comment type="similarity">
    <text evidence="6">Belongs to the glycosyltransferase 31 family.</text>
</comment>
<evidence type="ECO:0000256" key="24">
    <source>
        <dbReference type="ARBA" id="ARBA00051403"/>
    </source>
</evidence>
<keyword evidence="16" id="KW-0333">Golgi apparatus</keyword>
<dbReference type="PANTHER" id="PTHR11662:SF455">
    <property type="entry name" value="GH23975P"/>
    <property type="match status" value="1"/>
</dbReference>
<keyword evidence="8" id="KW-1003">Cell membrane</keyword>
<evidence type="ECO:0000256" key="14">
    <source>
        <dbReference type="ARBA" id="ARBA00022989"/>
    </source>
</evidence>
<keyword evidence="35" id="KW-1185">Reference proteome</keyword>
<organism evidence="34 35">
    <name type="scientific">Trichomalopsis sarcophagae</name>
    <dbReference type="NCBI Taxonomy" id="543379"/>
    <lineage>
        <taxon>Eukaryota</taxon>
        <taxon>Metazoa</taxon>
        <taxon>Ecdysozoa</taxon>
        <taxon>Arthropoda</taxon>
        <taxon>Hexapoda</taxon>
        <taxon>Insecta</taxon>
        <taxon>Pterygota</taxon>
        <taxon>Neoptera</taxon>
        <taxon>Endopterygota</taxon>
        <taxon>Hymenoptera</taxon>
        <taxon>Apocrita</taxon>
        <taxon>Proctotrupomorpha</taxon>
        <taxon>Chalcidoidea</taxon>
        <taxon>Pteromalidae</taxon>
        <taxon>Pteromalinae</taxon>
        <taxon>Trichomalopsis</taxon>
    </lineage>
</organism>
<comment type="function">
    <text evidence="27">Receptor for CM101, a polysaccharide produced by group B Streptococcus with antipathoangiogenic properties.</text>
</comment>
<feature type="transmembrane region" description="Helical" evidence="32">
    <location>
        <begin position="308"/>
        <end position="327"/>
    </location>
</feature>
<evidence type="ECO:0000313" key="34">
    <source>
        <dbReference type="EMBL" id="OXU30108.1"/>
    </source>
</evidence>
<feature type="transmembrane region" description="Helical" evidence="32">
    <location>
        <begin position="144"/>
        <end position="168"/>
    </location>
</feature>
<evidence type="ECO:0000256" key="15">
    <source>
        <dbReference type="ARBA" id="ARBA00023018"/>
    </source>
</evidence>
<comment type="catalytic activity">
    <reaction evidence="22">
        <text>L-aspartate(out) = L-aspartate(in)</text>
        <dbReference type="Rhea" id="RHEA:66332"/>
        <dbReference type="ChEBI" id="CHEBI:29991"/>
    </reaction>
    <physiologicalReaction direction="left-to-right" evidence="22">
        <dbReference type="Rhea" id="RHEA:66333"/>
    </physiologicalReaction>
</comment>
<comment type="caution">
    <text evidence="34">The sequence shown here is derived from an EMBL/GenBank/DDBJ whole genome shotgun (WGS) entry which is preliminary data.</text>
</comment>
<evidence type="ECO:0000256" key="30">
    <source>
        <dbReference type="ARBA" id="ARBA00081195"/>
    </source>
</evidence>
<evidence type="ECO:0000256" key="20">
    <source>
        <dbReference type="ARBA" id="ARBA00023329"/>
    </source>
</evidence>
<feature type="transmembrane region" description="Helical" evidence="32">
    <location>
        <begin position="89"/>
        <end position="108"/>
    </location>
</feature>
<dbReference type="EMBL" id="NNAY01000193">
    <property type="protein sequence ID" value="OXU30108.1"/>
    <property type="molecule type" value="Genomic_DNA"/>
</dbReference>
<feature type="transmembrane region" description="Helical" evidence="32">
    <location>
        <begin position="408"/>
        <end position="428"/>
    </location>
</feature>
<evidence type="ECO:0000256" key="12">
    <source>
        <dbReference type="ARBA" id="ARBA00022847"/>
    </source>
</evidence>
<evidence type="ECO:0000256" key="9">
    <source>
        <dbReference type="ARBA" id="ARBA00022676"/>
    </source>
</evidence>
<feature type="domain" description="Major facilitator superfamily (MFS) profile" evidence="33">
    <location>
        <begin position="39"/>
        <end position="463"/>
    </location>
</feature>
<dbReference type="InterPro" id="IPR020846">
    <property type="entry name" value="MFS_dom"/>
</dbReference>
<keyword evidence="20" id="KW-0968">Cytoplasmic vesicle</keyword>
<dbReference type="FunFam" id="1.20.1250.20:FF:000067">
    <property type="entry name" value="sialin isoform X2"/>
    <property type="match status" value="1"/>
</dbReference>
<dbReference type="GO" id="GO:0015293">
    <property type="term" value="F:symporter activity"/>
    <property type="evidence" value="ECO:0007669"/>
    <property type="project" value="UniProtKB-KW"/>
</dbReference>
<dbReference type="GO" id="GO:0006820">
    <property type="term" value="P:monoatomic anion transport"/>
    <property type="evidence" value="ECO:0007669"/>
    <property type="project" value="TreeGrafter"/>
</dbReference>
<evidence type="ECO:0000256" key="4">
    <source>
        <dbReference type="ARBA" id="ARBA00004638"/>
    </source>
</evidence>
<keyword evidence="7" id="KW-0813">Transport</keyword>
<evidence type="ECO:0000256" key="25">
    <source>
        <dbReference type="ARBA" id="ARBA00051447"/>
    </source>
</evidence>
<dbReference type="AlphaFoldDB" id="A0A232FI30"/>
<proteinExistence type="inferred from homology"/>
<dbReference type="GO" id="GO:0016758">
    <property type="term" value="F:hexosyltransferase activity"/>
    <property type="evidence" value="ECO:0007669"/>
    <property type="project" value="InterPro"/>
</dbReference>
<comment type="catalytic activity">
    <reaction evidence="26">
        <text>D-glucuronate(out) + H(+)(out) = D-glucuronate(in) + H(+)(in)</text>
        <dbReference type="Rhea" id="RHEA:72591"/>
        <dbReference type="ChEBI" id="CHEBI:15378"/>
        <dbReference type="ChEBI" id="CHEBI:58720"/>
    </reaction>
    <physiologicalReaction direction="left-to-right" evidence="26">
        <dbReference type="Rhea" id="RHEA:72592"/>
    </physiologicalReaction>
</comment>
<evidence type="ECO:0000256" key="31">
    <source>
        <dbReference type="ARBA" id="ARBA00081925"/>
    </source>
</evidence>
<dbReference type="SUPFAM" id="SSF103473">
    <property type="entry name" value="MFS general substrate transporter"/>
    <property type="match status" value="1"/>
</dbReference>
<keyword evidence="11 32" id="KW-0812">Transmembrane</keyword>
<dbReference type="InterPro" id="IPR011701">
    <property type="entry name" value="MFS"/>
</dbReference>
<evidence type="ECO:0000256" key="21">
    <source>
        <dbReference type="ARBA" id="ARBA00050101"/>
    </source>
</evidence>
<accession>A0A232FI30</accession>
<dbReference type="CDD" id="cd17318">
    <property type="entry name" value="MFS_SLC17"/>
    <property type="match status" value="1"/>
</dbReference>
<feature type="transmembrane region" description="Helical" evidence="32">
    <location>
        <begin position="120"/>
        <end position="138"/>
    </location>
</feature>
<dbReference type="PANTHER" id="PTHR11662">
    <property type="entry name" value="SOLUTE CARRIER FAMILY 17"/>
    <property type="match status" value="1"/>
</dbReference>
<keyword evidence="19" id="KW-0458">Lysosome</keyword>
<keyword evidence="15" id="KW-0770">Synapse</keyword>
<evidence type="ECO:0000256" key="19">
    <source>
        <dbReference type="ARBA" id="ARBA00023228"/>
    </source>
</evidence>
<feature type="transmembrane region" description="Helical" evidence="32">
    <location>
        <begin position="37"/>
        <end position="62"/>
    </location>
</feature>
<evidence type="ECO:0000256" key="27">
    <source>
        <dbReference type="ARBA" id="ARBA00056891"/>
    </source>
</evidence>
<dbReference type="Gene3D" id="3.90.550.50">
    <property type="match status" value="1"/>
</dbReference>
<dbReference type="Pfam" id="PF01762">
    <property type="entry name" value="Galactosyl_T"/>
    <property type="match status" value="2"/>
</dbReference>
<keyword evidence="14 32" id="KW-1133">Transmembrane helix</keyword>
<dbReference type="Gene3D" id="1.20.1250.20">
    <property type="entry name" value="MFS general substrate transporter like domains"/>
    <property type="match status" value="2"/>
</dbReference>
<dbReference type="InterPro" id="IPR002659">
    <property type="entry name" value="Glyco_trans_31"/>
</dbReference>
<dbReference type="Proteomes" id="UP000215335">
    <property type="component" value="Unassembled WGS sequence"/>
</dbReference>
<dbReference type="InterPro" id="IPR036259">
    <property type="entry name" value="MFS_trans_sf"/>
</dbReference>
<evidence type="ECO:0000256" key="13">
    <source>
        <dbReference type="ARBA" id="ARBA00022968"/>
    </source>
</evidence>
<keyword evidence="12" id="KW-0769">Symport</keyword>
<evidence type="ECO:0000256" key="2">
    <source>
        <dbReference type="ARBA" id="ARBA00004432"/>
    </source>
</evidence>
<evidence type="ECO:0000256" key="22">
    <source>
        <dbReference type="ARBA" id="ARBA00050554"/>
    </source>
</evidence>
<feature type="transmembrane region" description="Helical" evidence="32">
    <location>
        <begin position="209"/>
        <end position="230"/>
    </location>
</feature>
<comment type="catalytic activity">
    <reaction evidence="21">
        <text>2 nitrate(out) + H(+)(out) = 2 nitrate(in) + H(+)(in)</text>
        <dbReference type="Rhea" id="RHEA:71539"/>
        <dbReference type="ChEBI" id="CHEBI:15378"/>
        <dbReference type="ChEBI" id="CHEBI:17632"/>
    </reaction>
    <physiologicalReaction direction="left-to-right" evidence="21">
        <dbReference type="Rhea" id="RHEA:71540"/>
    </physiologicalReaction>
</comment>
<evidence type="ECO:0000256" key="23">
    <source>
        <dbReference type="ARBA" id="ARBA00050625"/>
    </source>
</evidence>
<comment type="catalytic activity">
    <reaction evidence="23">
        <text>N-acetylneuraminate(in) + H(+)(in) = N-acetylneuraminate(out) + H(+)(out)</text>
        <dbReference type="Rhea" id="RHEA:28987"/>
        <dbReference type="ChEBI" id="CHEBI:15378"/>
        <dbReference type="ChEBI" id="CHEBI:35418"/>
    </reaction>
    <physiologicalReaction direction="right-to-left" evidence="23">
        <dbReference type="Rhea" id="RHEA:28989"/>
    </physiologicalReaction>
</comment>
<evidence type="ECO:0000256" key="6">
    <source>
        <dbReference type="ARBA" id="ARBA00008661"/>
    </source>
</evidence>
<feature type="transmembrane region" description="Helical" evidence="32">
    <location>
        <begin position="440"/>
        <end position="458"/>
    </location>
</feature>
<dbReference type="InterPro" id="IPR050382">
    <property type="entry name" value="MFS_Na/Anion_cotransporter"/>
</dbReference>
<keyword evidence="18" id="KW-0325">Glycoprotein</keyword>
<evidence type="ECO:0000256" key="28">
    <source>
        <dbReference type="ARBA" id="ARBA00069713"/>
    </source>
</evidence>
<evidence type="ECO:0000259" key="33">
    <source>
        <dbReference type="PROSITE" id="PS50850"/>
    </source>
</evidence>
<comment type="subcellular location">
    <subcellularLocation>
        <location evidence="3">Basolateral cell membrane</location>
        <topology evidence="3">Multi-pass membrane protein</topology>
    </subcellularLocation>
    <subcellularLocation>
        <location evidence="4">Cytoplasmic vesicle</location>
        <location evidence="4">Secretory vesicle membrane</location>
        <topology evidence="4">Multi-pass membrane protein</topology>
    </subcellularLocation>
    <subcellularLocation>
        <location evidence="2">Cytoplasmic vesicle</location>
        <location evidence="2">Secretory vesicle</location>
        <location evidence="2">Synaptic vesicle membrane</location>
    </subcellularLocation>
    <subcellularLocation>
        <location evidence="1">Golgi apparatus membrane</location>
        <topology evidence="1">Single-pass type II membrane protein</topology>
    </subcellularLocation>
    <subcellularLocation>
        <location evidence="5">Lysosome membrane</location>
    </subcellularLocation>
</comment>